<dbReference type="Gene3D" id="2.40.50.90">
    <property type="match status" value="1"/>
</dbReference>
<keyword evidence="5" id="KW-0732">Signal</keyword>
<evidence type="ECO:0000313" key="7">
    <source>
        <dbReference type="EMBL" id="OZN25308.1"/>
    </source>
</evidence>
<dbReference type="Proteomes" id="UP000215738">
    <property type="component" value="Unassembled WGS sequence"/>
</dbReference>
<dbReference type="InterPro" id="IPR035437">
    <property type="entry name" value="SNase_OB-fold_sf"/>
</dbReference>
<feature type="chain" id="PRO_5043590466" evidence="5">
    <location>
        <begin position="22"/>
        <end position="175"/>
    </location>
</feature>
<evidence type="ECO:0000259" key="6">
    <source>
        <dbReference type="PROSITE" id="PS50830"/>
    </source>
</evidence>
<dbReference type="PANTHER" id="PTHR12302">
    <property type="entry name" value="EBNA2 BINDING PROTEIN P100"/>
    <property type="match status" value="1"/>
</dbReference>
<reference evidence="8 10" key="2">
    <citation type="submission" date="2018-06" db="EMBL/GenBank/DDBJ databases">
        <authorList>
            <consortium name="Pathogen Informatics"/>
            <person name="Doyle S."/>
        </authorList>
    </citation>
    <scope>NUCLEOTIDE SEQUENCE [LARGE SCALE GENOMIC DNA]</scope>
    <source>
        <strain evidence="8 10">NCTC10851</strain>
    </source>
</reference>
<evidence type="ECO:0000313" key="9">
    <source>
        <dbReference type="Proteomes" id="UP000215738"/>
    </source>
</evidence>
<dbReference type="InParanoid" id="A0A263HEB7"/>
<proteinExistence type="predicted"/>
<reference evidence="7 9" key="1">
    <citation type="submission" date="2017-07" db="EMBL/GenBank/DDBJ databases">
        <title>Virulence factors identified in Actinobacillus seminis.</title>
        <authorList>
            <person name="Negrete-Abascal E."/>
            <person name="Vaca-Pacheco S."/>
            <person name="Montes-Garcia F."/>
            <person name="Leyto-Gil A.M."/>
            <person name="Fragoso-Garcia E."/>
            <person name="Carvente-Garcia R."/>
            <person name="Perez-Agueros S."/>
            <person name="Castelan-Sanchez H.G."/>
            <person name="Garcia-Molina A."/>
            <person name="Villamar T.E."/>
            <person name="Vazquez-Cruz C."/>
        </authorList>
    </citation>
    <scope>NUCLEOTIDE SEQUENCE [LARGE SCALE GENOMIC DNA]</scope>
    <source>
        <strain evidence="7 9">ATCC 15768</strain>
    </source>
</reference>
<evidence type="ECO:0000256" key="1">
    <source>
        <dbReference type="ARBA" id="ARBA00022722"/>
    </source>
</evidence>
<evidence type="ECO:0000256" key="5">
    <source>
        <dbReference type="SAM" id="SignalP"/>
    </source>
</evidence>
<feature type="domain" description="TNase-like" evidence="6">
    <location>
        <begin position="36"/>
        <end position="158"/>
    </location>
</feature>
<dbReference type="InterPro" id="IPR016071">
    <property type="entry name" value="Staphylococal_nuclease_OB-fold"/>
</dbReference>
<dbReference type="Pfam" id="PF00565">
    <property type="entry name" value="SNase"/>
    <property type="match status" value="1"/>
</dbReference>
<dbReference type="GO" id="GO:0003676">
    <property type="term" value="F:nucleic acid binding"/>
    <property type="evidence" value="ECO:0007669"/>
    <property type="project" value="InterPro"/>
</dbReference>
<evidence type="ECO:0000313" key="8">
    <source>
        <dbReference type="EMBL" id="SUU35847.1"/>
    </source>
</evidence>
<dbReference type="AlphaFoldDB" id="A0A263HEB7"/>
<dbReference type="SUPFAM" id="SSF50199">
    <property type="entry name" value="Staphylococcal nuclease"/>
    <property type="match status" value="1"/>
</dbReference>
<dbReference type="PROSITE" id="PS50830">
    <property type="entry name" value="TNASE_3"/>
    <property type="match status" value="1"/>
</dbReference>
<dbReference type="GO" id="GO:1990599">
    <property type="term" value="F:3' overhang single-stranded DNA endodeoxyribonuclease activity"/>
    <property type="evidence" value="ECO:0007669"/>
    <property type="project" value="UniProtKB-EC"/>
</dbReference>
<dbReference type="PROSITE" id="PS01123">
    <property type="entry name" value="TNASE_1"/>
    <property type="match status" value="1"/>
</dbReference>
<keyword evidence="3 8" id="KW-0378">Hydrolase</keyword>
<gene>
    <name evidence="8" type="primary">nucH</name>
    <name evidence="7" type="ORF">CFY87_03975</name>
    <name evidence="8" type="ORF">NCTC10851_01013</name>
</gene>
<name>A0A263HEB7_9PAST</name>
<dbReference type="EMBL" id="UFSB01000001">
    <property type="protein sequence ID" value="SUU35847.1"/>
    <property type="molecule type" value="Genomic_DNA"/>
</dbReference>
<feature type="compositionally biased region" description="Basic residues" evidence="4">
    <location>
        <begin position="166"/>
        <end position="175"/>
    </location>
</feature>
<dbReference type="OrthoDB" id="9805504at2"/>
<protein>
    <submittedName>
        <fullName evidence="8">Nuclease</fullName>
        <ecNumber evidence="8">3.1.31.1</ecNumber>
    </submittedName>
</protein>
<evidence type="ECO:0000256" key="4">
    <source>
        <dbReference type="SAM" id="MobiDB-lite"/>
    </source>
</evidence>
<feature type="signal peptide" evidence="5">
    <location>
        <begin position="1"/>
        <end position="21"/>
    </location>
</feature>
<dbReference type="RefSeq" id="WP_094945981.1">
    <property type="nucleotide sequence ID" value="NZ_JBMHIA010000032.1"/>
</dbReference>
<dbReference type="InterPro" id="IPR002071">
    <property type="entry name" value="Thermonucl_AS"/>
</dbReference>
<organism evidence="8 10">
    <name type="scientific">Actinobacillus seminis</name>
    <dbReference type="NCBI Taxonomy" id="722"/>
    <lineage>
        <taxon>Bacteria</taxon>
        <taxon>Pseudomonadati</taxon>
        <taxon>Pseudomonadota</taxon>
        <taxon>Gammaproteobacteria</taxon>
        <taxon>Pasteurellales</taxon>
        <taxon>Pasteurellaceae</taxon>
        <taxon>Actinobacillus</taxon>
    </lineage>
</organism>
<evidence type="ECO:0000256" key="3">
    <source>
        <dbReference type="ARBA" id="ARBA00022801"/>
    </source>
</evidence>
<feature type="region of interest" description="Disordered" evidence="4">
    <location>
        <begin position="152"/>
        <end position="175"/>
    </location>
</feature>
<keyword evidence="1" id="KW-0540">Nuclease</keyword>
<evidence type="ECO:0000313" key="10">
    <source>
        <dbReference type="Proteomes" id="UP000254507"/>
    </source>
</evidence>
<keyword evidence="9" id="KW-1185">Reference proteome</keyword>
<dbReference type="EMBL" id="NLFK01000003">
    <property type="protein sequence ID" value="OZN25308.1"/>
    <property type="molecule type" value="Genomic_DNA"/>
</dbReference>
<dbReference type="SMART" id="SM00318">
    <property type="entry name" value="SNc"/>
    <property type="match status" value="1"/>
</dbReference>
<dbReference type="PANTHER" id="PTHR12302:SF3">
    <property type="entry name" value="SERINE_THREONINE-PROTEIN KINASE 31"/>
    <property type="match status" value="1"/>
</dbReference>
<accession>A0A263HEB7</accession>
<dbReference type="EC" id="3.1.31.1" evidence="8"/>
<dbReference type="Proteomes" id="UP000254507">
    <property type="component" value="Unassembled WGS sequence"/>
</dbReference>
<keyword evidence="2" id="KW-0255">Endonuclease</keyword>
<sequence length="175" mass="20348">MLKKYYIVLILLFLYLPTATATGYKTKHKAEHKAVRKVTCRVISITDGDTLTCLLRTNKSLKVRLSEIDAPEKMQPFGQRARQTLASLVHKKVVLLAISGYDRYQRALATVYNKSGHNINLQMVQLGMAWAYAQYVQDPRYLQAQQQAQRQKRGLWQDPHPIAPHLWRKQKRHKH</sequence>
<evidence type="ECO:0000256" key="2">
    <source>
        <dbReference type="ARBA" id="ARBA00022759"/>
    </source>
</evidence>
<dbReference type="PROSITE" id="PS01284">
    <property type="entry name" value="TNASE_2"/>
    <property type="match status" value="1"/>
</dbReference>